<dbReference type="InterPro" id="IPR010982">
    <property type="entry name" value="Lambda_DNA-bd_dom_sf"/>
</dbReference>
<reference evidence="2 3" key="1">
    <citation type="submission" date="2019-03" db="EMBL/GenBank/DDBJ databases">
        <title>Draft genome sequences of novel Actinobacteria.</title>
        <authorList>
            <person name="Sahin N."/>
            <person name="Ay H."/>
            <person name="Saygin H."/>
        </authorList>
    </citation>
    <scope>NUCLEOTIDE SEQUENCE [LARGE SCALE GENOMIC DNA]</scope>
    <source>
        <strain evidence="2 3">KC310</strain>
    </source>
</reference>
<dbReference type="RefSeq" id="WP_132598412.1">
    <property type="nucleotide sequence ID" value="NZ_SMKO01000092.1"/>
</dbReference>
<evidence type="ECO:0000313" key="3">
    <source>
        <dbReference type="Proteomes" id="UP000295258"/>
    </source>
</evidence>
<dbReference type="CDD" id="cd00093">
    <property type="entry name" value="HTH_XRE"/>
    <property type="match status" value="1"/>
</dbReference>
<comment type="caution">
    <text evidence="2">The sequence shown here is derived from an EMBL/GenBank/DDBJ whole genome shotgun (WGS) entry which is preliminary data.</text>
</comment>
<evidence type="ECO:0000256" key="1">
    <source>
        <dbReference type="SAM" id="MobiDB-lite"/>
    </source>
</evidence>
<gene>
    <name evidence="2" type="ORF">E1292_28565</name>
</gene>
<dbReference type="InterPro" id="IPR001387">
    <property type="entry name" value="Cro/C1-type_HTH"/>
</dbReference>
<sequence length="104" mass="10922">MVGGRRRSRSPRDLAEDPEDWPHANLSGHPAAAVVQAIAAALQAVMAERGLSFRRLAEVSGVNRQTVNDVVVGRCWQDVATIAQLEAGLAVRLWPASPAGAGGS</sequence>
<dbReference type="EMBL" id="SMKO01000092">
    <property type="protein sequence ID" value="TDD00514.1"/>
    <property type="molecule type" value="Genomic_DNA"/>
</dbReference>
<protein>
    <submittedName>
        <fullName evidence="2">XRE family transcriptional regulator</fullName>
    </submittedName>
</protein>
<accession>A0A4R4VEN5</accession>
<dbReference type="AlphaFoldDB" id="A0A4R4VEN5"/>
<dbReference type="Proteomes" id="UP000295258">
    <property type="component" value="Unassembled WGS sequence"/>
</dbReference>
<dbReference type="SUPFAM" id="SSF47413">
    <property type="entry name" value="lambda repressor-like DNA-binding domains"/>
    <property type="match status" value="1"/>
</dbReference>
<dbReference type="GO" id="GO:0003677">
    <property type="term" value="F:DNA binding"/>
    <property type="evidence" value="ECO:0007669"/>
    <property type="project" value="InterPro"/>
</dbReference>
<evidence type="ECO:0000313" key="2">
    <source>
        <dbReference type="EMBL" id="TDD00514.1"/>
    </source>
</evidence>
<name>A0A4R4VEN5_9ACTN</name>
<dbReference type="Gene3D" id="1.10.260.40">
    <property type="entry name" value="lambda repressor-like DNA-binding domains"/>
    <property type="match status" value="1"/>
</dbReference>
<proteinExistence type="predicted"/>
<keyword evidence="3" id="KW-1185">Reference proteome</keyword>
<feature type="region of interest" description="Disordered" evidence="1">
    <location>
        <begin position="1"/>
        <end position="25"/>
    </location>
</feature>
<organism evidence="2 3">
    <name type="scientific">Nonomuraea deserti</name>
    <dbReference type="NCBI Taxonomy" id="1848322"/>
    <lineage>
        <taxon>Bacteria</taxon>
        <taxon>Bacillati</taxon>
        <taxon>Actinomycetota</taxon>
        <taxon>Actinomycetes</taxon>
        <taxon>Streptosporangiales</taxon>
        <taxon>Streptosporangiaceae</taxon>
        <taxon>Nonomuraea</taxon>
    </lineage>
</organism>